<name>A0A369KA98_HYPMA</name>
<gene>
    <name evidence="2" type="ORF">Hypma_015247</name>
</gene>
<dbReference type="InParanoid" id="A0A369KA98"/>
<evidence type="ECO:0000313" key="2">
    <source>
        <dbReference type="EMBL" id="RDB28714.1"/>
    </source>
</evidence>
<reference evidence="2" key="1">
    <citation type="submission" date="2018-04" db="EMBL/GenBank/DDBJ databases">
        <title>Whole genome sequencing of Hypsizygus marmoreus.</title>
        <authorList>
            <person name="Choi I.-G."/>
            <person name="Min B."/>
            <person name="Kim J.-G."/>
            <person name="Kim S."/>
            <person name="Oh Y.-L."/>
            <person name="Kong W.-S."/>
            <person name="Park H."/>
            <person name="Jeong J."/>
            <person name="Song E.-S."/>
        </authorList>
    </citation>
    <scope>NUCLEOTIDE SEQUENCE [LARGE SCALE GENOMIC DNA]</scope>
    <source>
        <strain evidence="2">51987-8</strain>
    </source>
</reference>
<dbReference type="EMBL" id="LUEZ02000010">
    <property type="protein sequence ID" value="RDB28714.1"/>
    <property type="molecule type" value="Genomic_DNA"/>
</dbReference>
<proteinExistence type="predicted"/>
<feature type="region of interest" description="Disordered" evidence="1">
    <location>
        <begin position="49"/>
        <end position="69"/>
    </location>
</feature>
<dbReference type="Proteomes" id="UP000076154">
    <property type="component" value="Unassembled WGS sequence"/>
</dbReference>
<sequence length="293" mass="32331">MSSSSEPWTANTFHCENPDFIVKSIPDDVRFSVNRASMQNSEVFRDMFSFGETPSSSDPESESSDHQSVDLHETSGVLVALLRLLHYPPEPPAILPPDESSEEAQLSSRIPRKKNYDPATVIPLPILLSLLYGLVDKYALPESISESLNVHLAAHAPAYPLRVYGFATVQGLHKVASDAKIPNVAAYHKLVRLQDARVKALRELVLGEDIFPHGYGACPNHHQETISTWNAKRTALAPRIETVTDVAAEMYTLTDTLPSGCKACHKACSAAVKMLAYKSRKTLRRIDQLPTES</sequence>
<dbReference type="AlphaFoldDB" id="A0A369KA98"/>
<comment type="caution">
    <text evidence="2">The sequence shown here is derived from an EMBL/GenBank/DDBJ whole genome shotgun (WGS) entry which is preliminary data.</text>
</comment>
<keyword evidence="3" id="KW-1185">Reference proteome</keyword>
<evidence type="ECO:0008006" key="4">
    <source>
        <dbReference type="Google" id="ProtNLM"/>
    </source>
</evidence>
<dbReference type="OrthoDB" id="3335429at2759"/>
<organism evidence="2 3">
    <name type="scientific">Hypsizygus marmoreus</name>
    <name type="common">White beech mushroom</name>
    <name type="synonym">Agaricus marmoreus</name>
    <dbReference type="NCBI Taxonomy" id="39966"/>
    <lineage>
        <taxon>Eukaryota</taxon>
        <taxon>Fungi</taxon>
        <taxon>Dikarya</taxon>
        <taxon>Basidiomycota</taxon>
        <taxon>Agaricomycotina</taxon>
        <taxon>Agaricomycetes</taxon>
        <taxon>Agaricomycetidae</taxon>
        <taxon>Agaricales</taxon>
        <taxon>Tricholomatineae</taxon>
        <taxon>Lyophyllaceae</taxon>
        <taxon>Hypsizygus</taxon>
    </lineage>
</organism>
<protein>
    <recommendedName>
        <fullName evidence="4">BTB domain-containing protein</fullName>
    </recommendedName>
</protein>
<evidence type="ECO:0000313" key="3">
    <source>
        <dbReference type="Proteomes" id="UP000076154"/>
    </source>
</evidence>
<evidence type="ECO:0000256" key="1">
    <source>
        <dbReference type="SAM" id="MobiDB-lite"/>
    </source>
</evidence>
<accession>A0A369KA98</accession>